<proteinExistence type="predicted"/>
<gene>
    <name evidence="1" type="ORF">JL106_20445</name>
</gene>
<name>A0A939C0W4_9ACTN</name>
<keyword evidence="2" id="KW-1185">Reference proteome</keyword>
<protein>
    <submittedName>
        <fullName evidence="1">Uncharacterized protein</fullName>
    </submittedName>
</protein>
<sequence>MTSVSALVTDDLPATPESLTWVFVSPAGGFGAHAPGERLGTYRVGDDVALHPDGGAISGPDYALGFVDLIEQNTHTRAHVNLAS</sequence>
<evidence type="ECO:0000313" key="2">
    <source>
        <dbReference type="Proteomes" id="UP000663792"/>
    </source>
</evidence>
<evidence type="ECO:0000313" key="1">
    <source>
        <dbReference type="EMBL" id="MBM9469660.1"/>
    </source>
</evidence>
<accession>A0A939C0W4</accession>
<reference evidence="1" key="1">
    <citation type="submission" date="2021-01" db="EMBL/GenBank/DDBJ databases">
        <title>YIM 132084 draft genome.</title>
        <authorList>
            <person name="An D."/>
        </authorList>
    </citation>
    <scope>NUCLEOTIDE SEQUENCE</scope>
    <source>
        <strain evidence="1">YIM 132084</strain>
    </source>
</reference>
<dbReference type="Proteomes" id="UP000663792">
    <property type="component" value="Unassembled WGS sequence"/>
</dbReference>
<organism evidence="1 2">
    <name type="scientific">Nakamurella leprariae</name>
    <dbReference type="NCBI Taxonomy" id="2803911"/>
    <lineage>
        <taxon>Bacteria</taxon>
        <taxon>Bacillati</taxon>
        <taxon>Actinomycetota</taxon>
        <taxon>Actinomycetes</taxon>
        <taxon>Nakamurellales</taxon>
        <taxon>Nakamurellaceae</taxon>
        <taxon>Nakamurella</taxon>
    </lineage>
</organism>
<dbReference type="RefSeq" id="WP_205262624.1">
    <property type="nucleotide sequence ID" value="NZ_JAERWK010000034.1"/>
</dbReference>
<comment type="caution">
    <text evidence="1">The sequence shown here is derived from an EMBL/GenBank/DDBJ whole genome shotgun (WGS) entry which is preliminary data.</text>
</comment>
<dbReference type="EMBL" id="JAERWK010000034">
    <property type="protein sequence ID" value="MBM9469660.1"/>
    <property type="molecule type" value="Genomic_DNA"/>
</dbReference>
<dbReference type="Gene3D" id="3.40.50.720">
    <property type="entry name" value="NAD(P)-binding Rossmann-like Domain"/>
    <property type="match status" value="1"/>
</dbReference>
<dbReference type="AlphaFoldDB" id="A0A939C0W4"/>